<evidence type="ECO:0000256" key="1">
    <source>
        <dbReference type="SAM" id="Coils"/>
    </source>
</evidence>
<keyword evidence="1" id="KW-0175">Coiled coil</keyword>
<dbReference type="OrthoDB" id="448918at2759"/>
<evidence type="ECO:0000313" key="3">
    <source>
        <dbReference type="Proteomes" id="UP000604046"/>
    </source>
</evidence>
<comment type="caution">
    <text evidence="2">The sequence shown here is derived from an EMBL/GenBank/DDBJ whole genome shotgun (WGS) entry which is preliminary data.</text>
</comment>
<feature type="non-terminal residue" evidence="2">
    <location>
        <position position="293"/>
    </location>
</feature>
<evidence type="ECO:0000313" key="2">
    <source>
        <dbReference type="EMBL" id="CAE6917409.1"/>
    </source>
</evidence>
<dbReference type="Proteomes" id="UP000604046">
    <property type="component" value="Unassembled WGS sequence"/>
</dbReference>
<feature type="coiled-coil region" evidence="1">
    <location>
        <begin position="31"/>
        <end position="58"/>
    </location>
</feature>
<proteinExistence type="predicted"/>
<organism evidence="2 3">
    <name type="scientific">Symbiodinium natans</name>
    <dbReference type="NCBI Taxonomy" id="878477"/>
    <lineage>
        <taxon>Eukaryota</taxon>
        <taxon>Sar</taxon>
        <taxon>Alveolata</taxon>
        <taxon>Dinophyceae</taxon>
        <taxon>Suessiales</taxon>
        <taxon>Symbiodiniaceae</taxon>
        <taxon>Symbiodinium</taxon>
    </lineage>
</organism>
<dbReference type="AlphaFoldDB" id="A0A812GG93"/>
<reference evidence="2" key="1">
    <citation type="submission" date="2021-02" db="EMBL/GenBank/DDBJ databases">
        <authorList>
            <person name="Dougan E. K."/>
            <person name="Rhodes N."/>
            <person name="Thang M."/>
            <person name="Chan C."/>
        </authorList>
    </citation>
    <scope>NUCLEOTIDE SEQUENCE</scope>
</reference>
<feature type="coiled-coil region" evidence="1">
    <location>
        <begin position="135"/>
        <end position="169"/>
    </location>
</feature>
<sequence>MEDKAEAEMAAALQAQIRTLEQAELSQMRQGVVLQRRLDEAQRQLQELTQGAKAQRRAEVQNLQAEEAKAAASLEHELQLQLEVMLHREKEAEAVQRTEAARTQRLEEEVHYWKSCGLILRRKQCGVDAPAPEVSQEVVMEMEALRTQAKELRSQIKEIERLAASGRAQEVDLIAKNQSLAHSIALAQSAAKGSREKAACLQSELQHEQAKSLLDPPISGVRHEEVEEGLGIEEVEYWRRKVEEKKAELERITADQHRLRGGLRDSSPSLDVGEALSTRHCGFLDETISWFAT</sequence>
<protein>
    <submittedName>
        <fullName evidence="2">Uncharacterized protein</fullName>
    </submittedName>
</protein>
<keyword evidence="3" id="KW-1185">Reference proteome</keyword>
<accession>A0A812GG93</accession>
<gene>
    <name evidence="2" type="ORF">SNAT2548_LOCUS348</name>
</gene>
<dbReference type="EMBL" id="CAJNDS010000014">
    <property type="protein sequence ID" value="CAE6917409.1"/>
    <property type="molecule type" value="Genomic_DNA"/>
</dbReference>
<name>A0A812GG93_9DINO</name>